<organism evidence="4">
    <name type="scientific">Anaerococcus vaginalis</name>
    <dbReference type="NCBI Taxonomy" id="33037"/>
    <lineage>
        <taxon>Bacteria</taxon>
        <taxon>Bacillati</taxon>
        <taxon>Bacillota</taxon>
        <taxon>Tissierellia</taxon>
        <taxon>Tissierellales</taxon>
        <taxon>Peptoniphilaceae</taxon>
        <taxon>Anaerococcus</taxon>
    </lineage>
</organism>
<protein>
    <submittedName>
        <fullName evidence="4">PBP superfamily domain protein</fullName>
    </submittedName>
</protein>
<dbReference type="PROSITE" id="PS51257">
    <property type="entry name" value="PROKAR_LIPOPROTEIN"/>
    <property type="match status" value="1"/>
</dbReference>
<evidence type="ECO:0000313" key="4">
    <source>
        <dbReference type="EMBL" id="VYS76265.1"/>
    </source>
</evidence>
<dbReference type="PANTHER" id="PTHR37945:SF1">
    <property type="entry name" value="EXTRACELLULAR TUNGSTATE BINDING PROTEIN"/>
    <property type="match status" value="1"/>
</dbReference>
<sequence length="299" mass="33050">MKIKKLHLLALTLLFGLTGCGKNTEEIKTNSNANSTSNEIVESSNKNTSEEKIVKLTTTTSVNDSGLMDYLRDDFKKDTGLEMEIVSKGTGAAIEDAKAGNADVILVHSKDAEEKFIEEGYGLERKSFMHNFFVIVGPKGDPAGIKGKDAEEAFKLINEKNEKFVSRGDESGTHNKELKIWEKAGVDVDELSKKDNYNSLGDGMGATLTFASENNAYTLTDLSTFLTMKNDLDLEVLVDQSDALKNVYSIIIVNPDKVKGTNPDVAKKFQDWMLSDKAKKLISEYGKEEYGQQLFFLGE</sequence>
<dbReference type="RefSeq" id="WP_156328436.1">
    <property type="nucleotide sequence ID" value="NZ_CACRSW010000002.1"/>
</dbReference>
<evidence type="ECO:0000256" key="2">
    <source>
        <dbReference type="SAM" id="SignalP"/>
    </source>
</evidence>
<dbReference type="SUPFAM" id="SSF53850">
    <property type="entry name" value="Periplasmic binding protein-like II"/>
    <property type="match status" value="1"/>
</dbReference>
<dbReference type="AlphaFoldDB" id="A0A6N2R8C7"/>
<dbReference type="EMBL" id="CACRSW010000002">
    <property type="protein sequence ID" value="VYS76265.1"/>
    <property type="molecule type" value="Genomic_DNA"/>
</dbReference>
<feature type="domain" description="PBP" evidence="3">
    <location>
        <begin position="49"/>
        <end position="277"/>
    </location>
</feature>
<feature type="compositionally biased region" description="Polar residues" evidence="1">
    <location>
        <begin position="29"/>
        <end position="47"/>
    </location>
</feature>
<feature type="signal peptide" evidence="2">
    <location>
        <begin position="1"/>
        <end position="21"/>
    </location>
</feature>
<feature type="chain" id="PRO_5038540500" evidence="2">
    <location>
        <begin position="22"/>
        <end position="299"/>
    </location>
</feature>
<evidence type="ECO:0000256" key="1">
    <source>
        <dbReference type="SAM" id="MobiDB-lite"/>
    </source>
</evidence>
<proteinExistence type="predicted"/>
<dbReference type="PANTHER" id="PTHR37945">
    <property type="entry name" value="EXTRACELLULAR TUNGSTATE BINDING PROTEIN"/>
    <property type="match status" value="1"/>
</dbReference>
<accession>A0A6N2R8C7</accession>
<dbReference type="Gene3D" id="3.40.190.10">
    <property type="entry name" value="Periplasmic binding protein-like II"/>
    <property type="match status" value="2"/>
</dbReference>
<evidence type="ECO:0000259" key="3">
    <source>
        <dbReference type="Pfam" id="PF12849"/>
    </source>
</evidence>
<feature type="region of interest" description="Disordered" evidence="1">
    <location>
        <begin position="29"/>
        <end position="49"/>
    </location>
</feature>
<dbReference type="InterPro" id="IPR052738">
    <property type="entry name" value="ABC-Tungstate_binding"/>
</dbReference>
<name>A0A6N2R8C7_9FIRM</name>
<gene>
    <name evidence="4" type="ORF">AVLFYP127_01230</name>
</gene>
<reference evidence="4" key="1">
    <citation type="submission" date="2019-11" db="EMBL/GenBank/DDBJ databases">
        <authorList>
            <person name="Feng L."/>
        </authorList>
    </citation>
    <scope>NUCLEOTIDE SEQUENCE</scope>
    <source>
        <strain evidence="4">AvaginalisLFYP127</strain>
    </source>
</reference>
<keyword evidence="2" id="KW-0732">Signal</keyword>
<dbReference type="InterPro" id="IPR024370">
    <property type="entry name" value="PBP_domain"/>
</dbReference>
<dbReference type="Pfam" id="PF12849">
    <property type="entry name" value="PBP_like_2"/>
    <property type="match status" value="1"/>
</dbReference>